<feature type="signal peptide" evidence="2">
    <location>
        <begin position="1"/>
        <end position="36"/>
    </location>
</feature>
<sequence>MQHPAVPDLAHTTTRPVHWLATAAALAAVVAGSAFLQPDPATAAQSGPEAHTRAAAGAPAPAPAPDPASVDFPLDCGPVKSVVKKKATGDLDGDGRAETVAVVHCRAGSGTPPDGVYVITRPKAGEPRVVATLVDPKDRMNVTDFAVRDGAITATLLGYSSLDVPRCCPDRKDAAKWRWKDGAFARTAPAEAHSV</sequence>
<dbReference type="AlphaFoldDB" id="A0A5J6HFK9"/>
<dbReference type="EMBL" id="CP023695">
    <property type="protein sequence ID" value="QEV17183.1"/>
    <property type="molecule type" value="Genomic_DNA"/>
</dbReference>
<feature type="region of interest" description="Disordered" evidence="1">
    <location>
        <begin position="40"/>
        <end position="71"/>
    </location>
</feature>
<accession>A0A5J6HFK9</accession>
<evidence type="ECO:0000313" key="4">
    <source>
        <dbReference type="Proteomes" id="UP000326553"/>
    </source>
</evidence>
<dbReference type="RefSeq" id="WP_150476651.1">
    <property type="nucleotide sequence ID" value="NZ_CP023695.1"/>
</dbReference>
<reference evidence="3 4" key="1">
    <citation type="submission" date="2017-09" db="EMBL/GenBank/DDBJ databases">
        <authorList>
            <person name="Lee N."/>
            <person name="Cho B.-K."/>
        </authorList>
    </citation>
    <scope>NUCLEOTIDE SEQUENCE [LARGE SCALE GENOMIC DNA]</scope>
    <source>
        <strain evidence="3 4">ATCC 12461</strain>
    </source>
</reference>
<organism evidence="3 4">
    <name type="scientific">Streptomyces alboniger</name>
    <dbReference type="NCBI Taxonomy" id="132473"/>
    <lineage>
        <taxon>Bacteria</taxon>
        <taxon>Bacillati</taxon>
        <taxon>Actinomycetota</taxon>
        <taxon>Actinomycetes</taxon>
        <taxon>Kitasatosporales</taxon>
        <taxon>Streptomycetaceae</taxon>
        <taxon>Streptomyces</taxon>
        <taxon>Streptomyces aurantiacus group</taxon>
    </lineage>
</organism>
<protein>
    <recommendedName>
        <fullName evidence="5">Secreted protein</fullName>
    </recommendedName>
</protein>
<dbReference type="Proteomes" id="UP000326553">
    <property type="component" value="Chromosome"/>
</dbReference>
<evidence type="ECO:0008006" key="5">
    <source>
        <dbReference type="Google" id="ProtNLM"/>
    </source>
</evidence>
<name>A0A5J6HFK9_STRAD</name>
<keyword evidence="2" id="KW-0732">Signal</keyword>
<proteinExistence type="predicted"/>
<dbReference type="KEGG" id="salw:CP975_06425"/>
<evidence type="ECO:0000256" key="1">
    <source>
        <dbReference type="SAM" id="MobiDB-lite"/>
    </source>
</evidence>
<keyword evidence="4" id="KW-1185">Reference proteome</keyword>
<evidence type="ECO:0000256" key="2">
    <source>
        <dbReference type="SAM" id="SignalP"/>
    </source>
</evidence>
<dbReference type="OrthoDB" id="4350218at2"/>
<feature type="chain" id="PRO_5038348927" description="Secreted protein" evidence="2">
    <location>
        <begin position="37"/>
        <end position="195"/>
    </location>
</feature>
<evidence type="ECO:0000313" key="3">
    <source>
        <dbReference type="EMBL" id="QEV17183.1"/>
    </source>
</evidence>
<gene>
    <name evidence="3" type="ORF">CP975_06425</name>
</gene>